<evidence type="ECO:0000256" key="2">
    <source>
        <dbReference type="ARBA" id="ARBA00022679"/>
    </source>
</evidence>
<dbReference type="PROSITE" id="PS00108">
    <property type="entry name" value="PROTEIN_KINASE_ST"/>
    <property type="match status" value="1"/>
</dbReference>
<dbReference type="AlphaFoldDB" id="A0A8H7REZ3"/>
<keyword evidence="2" id="KW-0808">Transferase</keyword>
<feature type="domain" description="AGC-kinase C-terminal" evidence="7">
    <location>
        <begin position="270"/>
        <end position="348"/>
    </location>
</feature>
<dbReference type="EMBL" id="JAEPRC010000113">
    <property type="protein sequence ID" value="KAG2208381.1"/>
    <property type="molecule type" value="Genomic_DNA"/>
</dbReference>
<dbReference type="GO" id="GO:0009966">
    <property type="term" value="P:regulation of signal transduction"/>
    <property type="evidence" value="ECO:0007669"/>
    <property type="project" value="TreeGrafter"/>
</dbReference>
<name>A0A8H7REZ3_9FUNG</name>
<dbReference type="GO" id="GO:0001664">
    <property type="term" value="F:G protein-coupled receptor binding"/>
    <property type="evidence" value="ECO:0007669"/>
    <property type="project" value="TreeGrafter"/>
</dbReference>
<organism evidence="8 9">
    <name type="scientific">Mucor plumbeus</name>
    <dbReference type="NCBI Taxonomy" id="97098"/>
    <lineage>
        <taxon>Eukaryota</taxon>
        <taxon>Fungi</taxon>
        <taxon>Fungi incertae sedis</taxon>
        <taxon>Mucoromycota</taxon>
        <taxon>Mucoromycotina</taxon>
        <taxon>Mucoromycetes</taxon>
        <taxon>Mucorales</taxon>
        <taxon>Mucorineae</taxon>
        <taxon>Mucoraceae</taxon>
        <taxon>Mucor</taxon>
    </lineage>
</organism>
<reference evidence="8" key="1">
    <citation type="submission" date="2020-12" db="EMBL/GenBank/DDBJ databases">
        <title>Metabolic potential, ecology and presence of endohyphal bacteria is reflected in genomic diversity of Mucoromycotina.</title>
        <authorList>
            <person name="Muszewska A."/>
            <person name="Okrasinska A."/>
            <person name="Steczkiewicz K."/>
            <person name="Drgas O."/>
            <person name="Orlowska M."/>
            <person name="Perlinska-Lenart U."/>
            <person name="Aleksandrzak-Piekarczyk T."/>
            <person name="Szatraj K."/>
            <person name="Zielenkiewicz U."/>
            <person name="Pilsyk S."/>
            <person name="Malc E."/>
            <person name="Mieczkowski P."/>
            <person name="Kruszewska J.S."/>
            <person name="Biernat P."/>
            <person name="Pawlowska J."/>
        </authorList>
    </citation>
    <scope>NUCLEOTIDE SEQUENCE</scope>
    <source>
        <strain evidence="8">CBS 226.32</strain>
    </source>
</reference>
<dbReference type="Proteomes" id="UP000650833">
    <property type="component" value="Unassembled WGS sequence"/>
</dbReference>
<dbReference type="GO" id="GO:0005524">
    <property type="term" value="F:ATP binding"/>
    <property type="evidence" value="ECO:0007669"/>
    <property type="project" value="UniProtKB-KW"/>
</dbReference>
<dbReference type="GO" id="GO:0004703">
    <property type="term" value="F:G protein-coupled receptor kinase activity"/>
    <property type="evidence" value="ECO:0007669"/>
    <property type="project" value="TreeGrafter"/>
</dbReference>
<dbReference type="SMART" id="SM00220">
    <property type="entry name" value="S_TKc"/>
    <property type="match status" value="1"/>
</dbReference>
<keyword evidence="9" id="KW-1185">Reference proteome</keyword>
<dbReference type="Gene3D" id="1.10.510.10">
    <property type="entry name" value="Transferase(Phosphotransferase) domain 1"/>
    <property type="match status" value="1"/>
</dbReference>
<dbReference type="InterPro" id="IPR000961">
    <property type="entry name" value="AGC-kinase_C"/>
</dbReference>
<evidence type="ECO:0000256" key="4">
    <source>
        <dbReference type="ARBA" id="ARBA00022777"/>
    </source>
</evidence>
<dbReference type="PANTHER" id="PTHR24355:SF30">
    <property type="entry name" value="SERINE_THREONINE-PROTEIN KINASE 32B ISOFORM X1"/>
    <property type="match status" value="1"/>
</dbReference>
<evidence type="ECO:0000256" key="1">
    <source>
        <dbReference type="ARBA" id="ARBA00022527"/>
    </source>
</evidence>
<evidence type="ECO:0000313" key="9">
    <source>
        <dbReference type="Proteomes" id="UP000650833"/>
    </source>
</evidence>
<dbReference type="PROSITE" id="PS50011">
    <property type="entry name" value="PROTEIN_KINASE_DOM"/>
    <property type="match status" value="1"/>
</dbReference>
<accession>A0A8H7REZ3</accession>
<dbReference type="InterPro" id="IPR008271">
    <property type="entry name" value="Ser/Thr_kinase_AS"/>
</dbReference>
<keyword evidence="1" id="KW-0723">Serine/threonine-protein kinase</keyword>
<gene>
    <name evidence="8" type="ORF">INT46_001050</name>
</gene>
<keyword evidence="5" id="KW-0067">ATP-binding</keyword>
<evidence type="ECO:0000259" key="7">
    <source>
        <dbReference type="PROSITE" id="PS51285"/>
    </source>
</evidence>
<feature type="domain" description="Protein kinase" evidence="6">
    <location>
        <begin position="10"/>
        <end position="269"/>
    </location>
</feature>
<comment type="caution">
    <text evidence="8">The sequence shown here is derived from an EMBL/GenBank/DDBJ whole genome shotgun (WGS) entry which is preliminary data.</text>
</comment>
<evidence type="ECO:0000313" key="8">
    <source>
        <dbReference type="EMBL" id="KAG2208381.1"/>
    </source>
</evidence>
<dbReference type="OrthoDB" id="354826at2759"/>
<evidence type="ECO:0000256" key="3">
    <source>
        <dbReference type="ARBA" id="ARBA00022741"/>
    </source>
</evidence>
<sequence length="389" mass="44747">MGSVCCKQEEVDFSREGKGAFGKVRIVQHKSDLLEYALKYISKSKCIELHATNNILTERRILESIQYPLIVNLRYAFHDDENLFMILDLMLGGDLRFHLDRLGLFNELQVRFYIADLVLSIHHIHQRMIIHRDIKPDNVLLDARGHAHLSDFNIATQITEKKPYKSNRAGSLVYMAPEILEEKKYATDVDWWSLGVTMFELIFGKRPFDGETNEKVKESILNDPLVIPADIQISVECQQVIEGLLTRSPKNRLGHGAQGFQKLKSHAWFQGLDWESLENKTAIPPFIPNTNQSNFDAVHELEELLFDDSPLRPHKKTTQTGKMKELIDMDSKFLAYDYTKHHFTIPAHPSNLLRRVGSALNEKMDQSKYNSQGYIELSTSKINNVAIKK</sequence>
<dbReference type="InterPro" id="IPR000719">
    <property type="entry name" value="Prot_kinase_dom"/>
</dbReference>
<dbReference type="InterPro" id="IPR011009">
    <property type="entry name" value="Kinase-like_dom_sf"/>
</dbReference>
<protein>
    <submittedName>
        <fullName evidence="8">Uncharacterized protein</fullName>
    </submittedName>
</protein>
<dbReference type="PROSITE" id="PS51285">
    <property type="entry name" value="AGC_KINASE_CTER"/>
    <property type="match status" value="1"/>
</dbReference>
<keyword evidence="4" id="KW-0418">Kinase</keyword>
<dbReference type="Gene3D" id="3.30.200.20">
    <property type="entry name" value="Phosphorylase Kinase, domain 1"/>
    <property type="match status" value="1"/>
</dbReference>
<evidence type="ECO:0000259" key="6">
    <source>
        <dbReference type="PROSITE" id="PS50011"/>
    </source>
</evidence>
<dbReference type="SUPFAM" id="SSF56112">
    <property type="entry name" value="Protein kinase-like (PK-like)"/>
    <property type="match status" value="1"/>
</dbReference>
<keyword evidence="3" id="KW-0547">Nucleotide-binding</keyword>
<dbReference type="Pfam" id="PF00069">
    <property type="entry name" value="Pkinase"/>
    <property type="match status" value="1"/>
</dbReference>
<evidence type="ECO:0000256" key="5">
    <source>
        <dbReference type="ARBA" id="ARBA00022840"/>
    </source>
</evidence>
<proteinExistence type="predicted"/>
<dbReference type="FunFam" id="1.10.510.10:FF:000210">
    <property type="entry name" value="Non-specific serine/threonine protein kinase"/>
    <property type="match status" value="1"/>
</dbReference>
<dbReference type="GO" id="GO:0007186">
    <property type="term" value="P:G protein-coupled receptor signaling pathway"/>
    <property type="evidence" value="ECO:0007669"/>
    <property type="project" value="TreeGrafter"/>
</dbReference>
<dbReference type="PANTHER" id="PTHR24355">
    <property type="entry name" value="G PROTEIN-COUPLED RECEPTOR KINASE/RIBOSOMAL PROTEIN S6 KINASE"/>
    <property type="match status" value="1"/>
</dbReference>